<evidence type="ECO:0000313" key="7">
    <source>
        <dbReference type="EMBL" id="OAG23650.1"/>
    </source>
</evidence>
<evidence type="ECO:0000259" key="6">
    <source>
        <dbReference type="Pfam" id="PF00561"/>
    </source>
</evidence>
<dbReference type="RefSeq" id="XP_018389071.1">
    <property type="nucleotide sequence ID" value="XM_018524384.1"/>
</dbReference>
<keyword evidence="5" id="KW-0576">Peroxisome</keyword>
<comment type="similarity">
    <text evidence="3">Belongs to the AB hydrolase superfamily. AKT2 hydrolase family.</text>
</comment>
<proteinExistence type="inferred from homology"/>
<keyword evidence="8" id="KW-1185">Reference proteome</keyword>
<accession>A0A177DWT9</accession>
<evidence type="ECO:0000256" key="4">
    <source>
        <dbReference type="ARBA" id="ARBA00023026"/>
    </source>
</evidence>
<name>A0A177DWT9_ALTAL</name>
<dbReference type="GO" id="GO:0016787">
    <property type="term" value="F:hydrolase activity"/>
    <property type="evidence" value="ECO:0007669"/>
    <property type="project" value="UniProtKB-KW"/>
</dbReference>
<dbReference type="InterPro" id="IPR029058">
    <property type="entry name" value="AB_hydrolase_fold"/>
</dbReference>
<dbReference type="PANTHER" id="PTHR45763:SF46">
    <property type="entry name" value="AB HYDROLASE-1 DOMAIN-CONTAINING PROTEIN"/>
    <property type="match status" value="1"/>
</dbReference>
<keyword evidence="7" id="KW-0378">Hydrolase</keyword>
<evidence type="ECO:0000256" key="1">
    <source>
        <dbReference type="ARBA" id="ARBA00004275"/>
    </source>
</evidence>
<gene>
    <name evidence="7" type="ORF">CC77DRAFT_1017310</name>
</gene>
<feature type="domain" description="AB hydrolase-1" evidence="6">
    <location>
        <begin position="29"/>
        <end position="286"/>
    </location>
</feature>
<dbReference type="Gene3D" id="3.40.50.1820">
    <property type="entry name" value="alpha/beta hydrolase"/>
    <property type="match status" value="1"/>
</dbReference>
<evidence type="ECO:0000313" key="8">
    <source>
        <dbReference type="Proteomes" id="UP000077248"/>
    </source>
</evidence>
<reference evidence="7 8" key="1">
    <citation type="submission" date="2016-05" db="EMBL/GenBank/DDBJ databases">
        <title>Comparative analysis of secretome profiles of manganese(II)-oxidizing ascomycete fungi.</title>
        <authorList>
            <consortium name="DOE Joint Genome Institute"/>
            <person name="Zeiner C.A."/>
            <person name="Purvine S.O."/>
            <person name="Zink E.M."/>
            <person name="Wu S."/>
            <person name="Pasa-Tolic L."/>
            <person name="Chaput D.L."/>
            <person name="Haridas S."/>
            <person name="Grigoriev I.V."/>
            <person name="Santelli C.M."/>
            <person name="Hansel C.M."/>
        </authorList>
    </citation>
    <scope>NUCLEOTIDE SEQUENCE [LARGE SCALE GENOMIC DNA]</scope>
    <source>
        <strain evidence="7 8">SRC1lrK2f</strain>
    </source>
</reference>
<dbReference type="GO" id="GO:0005777">
    <property type="term" value="C:peroxisome"/>
    <property type="evidence" value="ECO:0007669"/>
    <property type="project" value="UniProtKB-SubCell"/>
</dbReference>
<comment type="subcellular location">
    <subcellularLocation>
        <location evidence="1">Peroxisome</location>
    </subcellularLocation>
</comment>
<dbReference type="SUPFAM" id="SSF53474">
    <property type="entry name" value="alpha/beta-Hydrolases"/>
    <property type="match status" value="1"/>
</dbReference>
<evidence type="ECO:0000256" key="3">
    <source>
        <dbReference type="ARBA" id="ARBA00005668"/>
    </source>
</evidence>
<dbReference type="InterPro" id="IPR000073">
    <property type="entry name" value="AB_hydrolase_1"/>
</dbReference>
<evidence type="ECO:0000256" key="2">
    <source>
        <dbReference type="ARBA" id="ARBA00004685"/>
    </source>
</evidence>
<sequence>MQQENERMKLKDGRTLSYAVYGSPVPQKTIVFMHGCQSSRYEGKLWHSACALHNVRIIAPDRPGSGLSTFQTNRRILDWPADVLALADHLKIHNFYVLGVSGGAPYVLACVKEISKDRLMSASIVSGLYPVKLGTAGMTFPSRIVLWAAPWMTGLVTTLFDSTMGKASRNDDPKVLEEMIAKEIQCRHPSDQEAIKDKTNWPIYVAMTRESFYRGSEGVSWEAKLNGSDWGFELGQLYVGDNGIPLTLWHGREDQNCPAAMAQKAKDLLPGTSLRLKDGEGPMSYIFQNADDILEALMGKTESEEYMVVGAA</sequence>
<dbReference type="GeneID" id="29109978"/>
<dbReference type="Pfam" id="PF00561">
    <property type="entry name" value="Abhydrolase_1"/>
    <property type="match status" value="1"/>
</dbReference>
<comment type="pathway">
    <text evidence="2">Mycotoxin biosynthesis.</text>
</comment>
<dbReference type="VEuPathDB" id="FungiDB:CC77DRAFT_1017310"/>
<dbReference type="AlphaFoldDB" id="A0A177DWT9"/>
<dbReference type="KEGG" id="aalt:CC77DRAFT_1017310"/>
<protein>
    <submittedName>
        <fullName evidence="7">Alpha/beta hydrolase fold domain-containing protein</fullName>
    </submittedName>
</protein>
<dbReference type="EMBL" id="KV441472">
    <property type="protein sequence ID" value="OAG23650.1"/>
    <property type="molecule type" value="Genomic_DNA"/>
</dbReference>
<dbReference type="OMA" id="YGWIDDA"/>
<dbReference type="Proteomes" id="UP000077248">
    <property type="component" value="Unassembled WGS sequence"/>
</dbReference>
<dbReference type="PANTHER" id="PTHR45763">
    <property type="entry name" value="HYDROLASE, ALPHA/BETA FOLD FAMILY PROTEIN, EXPRESSED-RELATED"/>
    <property type="match status" value="1"/>
</dbReference>
<organism evidence="7 8">
    <name type="scientific">Alternaria alternata</name>
    <name type="common">Alternaria rot fungus</name>
    <name type="synonym">Torula alternata</name>
    <dbReference type="NCBI Taxonomy" id="5599"/>
    <lineage>
        <taxon>Eukaryota</taxon>
        <taxon>Fungi</taxon>
        <taxon>Dikarya</taxon>
        <taxon>Ascomycota</taxon>
        <taxon>Pezizomycotina</taxon>
        <taxon>Dothideomycetes</taxon>
        <taxon>Pleosporomycetidae</taxon>
        <taxon>Pleosporales</taxon>
        <taxon>Pleosporineae</taxon>
        <taxon>Pleosporaceae</taxon>
        <taxon>Alternaria</taxon>
        <taxon>Alternaria sect. Alternaria</taxon>
        <taxon>Alternaria alternata complex</taxon>
    </lineage>
</organism>
<evidence type="ECO:0000256" key="5">
    <source>
        <dbReference type="ARBA" id="ARBA00023140"/>
    </source>
</evidence>
<keyword evidence="4" id="KW-0843">Virulence</keyword>